<dbReference type="CDD" id="cd01991">
    <property type="entry name" value="Asn_synthase_B_C"/>
    <property type="match status" value="1"/>
</dbReference>
<dbReference type="SUPFAM" id="SSF52402">
    <property type="entry name" value="Adenine nucleotide alpha hydrolases-like"/>
    <property type="match status" value="1"/>
</dbReference>
<dbReference type="EMBL" id="UINC01080601">
    <property type="protein sequence ID" value="SVC23685.1"/>
    <property type="molecule type" value="Genomic_DNA"/>
</dbReference>
<dbReference type="Gene3D" id="3.40.50.620">
    <property type="entry name" value="HUPs"/>
    <property type="match status" value="1"/>
</dbReference>
<protein>
    <recommendedName>
        <fullName evidence="1">Asparagine synthetase domain-containing protein</fullName>
    </recommendedName>
</protein>
<dbReference type="PANTHER" id="PTHR43284">
    <property type="entry name" value="ASPARAGINE SYNTHETASE (GLUTAMINE-HYDROLYZING)"/>
    <property type="match status" value="1"/>
</dbReference>
<dbReference type="AlphaFoldDB" id="A0A382KJA7"/>
<dbReference type="GO" id="GO:0004066">
    <property type="term" value="F:asparagine synthase (glutamine-hydrolyzing) activity"/>
    <property type="evidence" value="ECO:0007669"/>
    <property type="project" value="InterPro"/>
</dbReference>
<name>A0A382KJA7_9ZZZZ</name>
<accession>A0A382KJA7</accession>
<dbReference type="GO" id="GO:0005829">
    <property type="term" value="C:cytosol"/>
    <property type="evidence" value="ECO:0007669"/>
    <property type="project" value="TreeGrafter"/>
</dbReference>
<feature type="domain" description="Asparagine synthetase" evidence="1">
    <location>
        <begin position="28"/>
        <end position="168"/>
    </location>
</feature>
<evidence type="ECO:0000313" key="2">
    <source>
        <dbReference type="EMBL" id="SVC23685.1"/>
    </source>
</evidence>
<dbReference type="GO" id="GO:0006529">
    <property type="term" value="P:asparagine biosynthetic process"/>
    <property type="evidence" value="ECO:0007669"/>
    <property type="project" value="InterPro"/>
</dbReference>
<gene>
    <name evidence="2" type="ORF">METZ01_LOCUS276539</name>
</gene>
<dbReference type="PANTHER" id="PTHR43284:SF1">
    <property type="entry name" value="ASPARAGINE SYNTHETASE"/>
    <property type="match status" value="1"/>
</dbReference>
<dbReference type="InterPro" id="IPR001962">
    <property type="entry name" value="Asn_synthase"/>
</dbReference>
<evidence type="ECO:0000259" key="1">
    <source>
        <dbReference type="Pfam" id="PF00733"/>
    </source>
</evidence>
<sequence length="168" mass="19296">MLPVSMRRGLAGMMTTLSPEAFNKFLGFLPYNRVGEKIHKAASVMESSSIDELYLRLVSHWNNPESIVLNSSEPITQLTSATSNISRLSQIQKMMLMDTLTYLPDDILTKVDRAAMGVSLETRIPFLNHNVVEYAWRMPMNFKVRNGEGKWALRQILYKYIPKEIIER</sequence>
<dbReference type="InterPro" id="IPR014729">
    <property type="entry name" value="Rossmann-like_a/b/a_fold"/>
</dbReference>
<reference evidence="2" key="1">
    <citation type="submission" date="2018-05" db="EMBL/GenBank/DDBJ databases">
        <authorList>
            <person name="Lanie J.A."/>
            <person name="Ng W.-L."/>
            <person name="Kazmierczak K.M."/>
            <person name="Andrzejewski T.M."/>
            <person name="Davidsen T.M."/>
            <person name="Wayne K.J."/>
            <person name="Tettelin H."/>
            <person name="Glass J.I."/>
            <person name="Rusch D."/>
            <person name="Podicherti R."/>
            <person name="Tsui H.-C.T."/>
            <person name="Winkler M.E."/>
        </authorList>
    </citation>
    <scope>NUCLEOTIDE SEQUENCE</scope>
</reference>
<organism evidence="2">
    <name type="scientific">marine metagenome</name>
    <dbReference type="NCBI Taxonomy" id="408172"/>
    <lineage>
        <taxon>unclassified sequences</taxon>
        <taxon>metagenomes</taxon>
        <taxon>ecological metagenomes</taxon>
    </lineage>
</organism>
<feature type="non-terminal residue" evidence="2">
    <location>
        <position position="168"/>
    </location>
</feature>
<dbReference type="InterPro" id="IPR051786">
    <property type="entry name" value="ASN_synthetase/amidase"/>
</dbReference>
<dbReference type="Pfam" id="PF00733">
    <property type="entry name" value="Asn_synthase"/>
    <property type="match status" value="1"/>
</dbReference>
<proteinExistence type="predicted"/>